<dbReference type="AlphaFoldDB" id="A0A8S9YFZ7"/>
<feature type="domain" description="Integrase zinc-binding" evidence="1">
    <location>
        <begin position="29"/>
        <end position="80"/>
    </location>
</feature>
<accession>A0A8S9YFZ7</accession>
<proteinExistence type="predicted"/>
<dbReference type="Gene3D" id="1.10.340.70">
    <property type="match status" value="1"/>
</dbReference>
<evidence type="ECO:0000259" key="1">
    <source>
        <dbReference type="Pfam" id="PF17921"/>
    </source>
</evidence>
<organism evidence="2 3">
    <name type="scientific">Paragonimus skrjabini miyazakii</name>
    <dbReference type="NCBI Taxonomy" id="59628"/>
    <lineage>
        <taxon>Eukaryota</taxon>
        <taxon>Metazoa</taxon>
        <taxon>Spiralia</taxon>
        <taxon>Lophotrochozoa</taxon>
        <taxon>Platyhelminthes</taxon>
        <taxon>Trematoda</taxon>
        <taxon>Digenea</taxon>
        <taxon>Plagiorchiida</taxon>
        <taxon>Troglotremata</taxon>
        <taxon>Troglotrematidae</taxon>
        <taxon>Paragonimus</taxon>
    </lineage>
</organism>
<reference evidence="2" key="1">
    <citation type="submission" date="2019-07" db="EMBL/GenBank/DDBJ databases">
        <title>Annotation for the trematode Paragonimus miyazaki's.</title>
        <authorList>
            <person name="Choi Y.-J."/>
        </authorList>
    </citation>
    <scope>NUCLEOTIDE SEQUENCE</scope>
    <source>
        <strain evidence="2">Japan</strain>
    </source>
</reference>
<dbReference type="InterPro" id="IPR041588">
    <property type="entry name" value="Integrase_H2C2"/>
</dbReference>
<evidence type="ECO:0000313" key="2">
    <source>
        <dbReference type="EMBL" id="KAF7243564.1"/>
    </source>
</evidence>
<comment type="caution">
    <text evidence="2">The sequence shown here is derived from an EMBL/GenBank/DDBJ whole genome shotgun (WGS) entry which is preliminary data.</text>
</comment>
<evidence type="ECO:0000313" key="3">
    <source>
        <dbReference type="Proteomes" id="UP000822476"/>
    </source>
</evidence>
<dbReference type="Proteomes" id="UP000822476">
    <property type="component" value="Unassembled WGS sequence"/>
</dbReference>
<dbReference type="EMBL" id="JTDE01006461">
    <property type="protein sequence ID" value="KAF7243564.1"/>
    <property type="molecule type" value="Genomic_DNA"/>
</dbReference>
<name>A0A8S9YFZ7_9TREM</name>
<sequence>MKKELKLIGEVLYLMDQFRPTLPTPNLYVAALLQKTHNELGHASPLKKEVVIRQRYEWPGIHAYVVLQYLSCETCSATKNYT</sequence>
<keyword evidence="3" id="KW-1185">Reference proteome</keyword>
<gene>
    <name evidence="2" type="ORF">EG68_10555</name>
</gene>
<dbReference type="Pfam" id="PF17921">
    <property type="entry name" value="Integrase_H2C2"/>
    <property type="match status" value="1"/>
</dbReference>
<protein>
    <recommendedName>
        <fullName evidence="1">Integrase zinc-binding domain-containing protein</fullName>
    </recommendedName>
</protein>